<dbReference type="EMBL" id="MT144052">
    <property type="protein sequence ID" value="QJA47660.1"/>
    <property type="molecule type" value="Genomic_DNA"/>
</dbReference>
<dbReference type="Pfam" id="PF24175">
    <property type="entry name" value="SU10_adaptor"/>
    <property type="match status" value="1"/>
</dbReference>
<sequence length="213" mass="24417">MATVQSVIDELRFDMVDESDTDITDDNDIVPYLQRGVDLIYDIVTSMRASIGVTRDSTTYAVSGATTLDAPLALASVKSVARVYRNDVRKPLSEANWDVMEYLCQTTGPPTRWLFMDEALYIAPTPDLTYNITLHYYGDVTLSRTGNMPFSSRMDHYIREAARSFFMARNEHDLKAYMAIRDHFKREAMTYLERLSGQQYRTIDLAWGYEGKL</sequence>
<dbReference type="InterPro" id="IPR056209">
    <property type="entry name" value="SU10_adaptor"/>
</dbReference>
<protein>
    <submittedName>
        <fullName evidence="1">Uncharacterized protein</fullName>
    </submittedName>
</protein>
<name>A0A6H1ZKD6_9ZZZZ</name>
<evidence type="ECO:0000313" key="1">
    <source>
        <dbReference type="EMBL" id="QJA47660.1"/>
    </source>
</evidence>
<gene>
    <name evidence="1" type="ORF">TM448A00717_0013</name>
</gene>
<reference evidence="1" key="1">
    <citation type="submission" date="2020-03" db="EMBL/GenBank/DDBJ databases">
        <title>The deep terrestrial virosphere.</title>
        <authorList>
            <person name="Holmfeldt K."/>
            <person name="Nilsson E."/>
            <person name="Simone D."/>
            <person name="Lopez-Fernandez M."/>
            <person name="Wu X."/>
            <person name="de Brujin I."/>
            <person name="Lundin D."/>
            <person name="Andersson A."/>
            <person name="Bertilsson S."/>
            <person name="Dopson M."/>
        </authorList>
    </citation>
    <scope>NUCLEOTIDE SEQUENCE</scope>
    <source>
        <strain evidence="1">TM448A00717</strain>
    </source>
</reference>
<accession>A0A6H1ZKD6</accession>
<organism evidence="1">
    <name type="scientific">viral metagenome</name>
    <dbReference type="NCBI Taxonomy" id="1070528"/>
    <lineage>
        <taxon>unclassified sequences</taxon>
        <taxon>metagenomes</taxon>
        <taxon>organismal metagenomes</taxon>
    </lineage>
</organism>
<dbReference type="AlphaFoldDB" id="A0A6H1ZKD6"/>
<proteinExistence type="predicted"/>